<organism evidence="1 2">
    <name type="scientific">Cristinia sonorae</name>
    <dbReference type="NCBI Taxonomy" id="1940300"/>
    <lineage>
        <taxon>Eukaryota</taxon>
        <taxon>Fungi</taxon>
        <taxon>Dikarya</taxon>
        <taxon>Basidiomycota</taxon>
        <taxon>Agaricomycotina</taxon>
        <taxon>Agaricomycetes</taxon>
        <taxon>Agaricomycetidae</taxon>
        <taxon>Agaricales</taxon>
        <taxon>Pleurotineae</taxon>
        <taxon>Stephanosporaceae</taxon>
        <taxon>Cristinia</taxon>
    </lineage>
</organism>
<dbReference type="CDD" id="cd23428">
    <property type="entry name" value="beta-trefoil_Ricin_SPI"/>
    <property type="match status" value="1"/>
</dbReference>
<reference evidence="1" key="1">
    <citation type="journal article" date="2021" name="New Phytol.">
        <title>Evolutionary innovations through gain and loss of genes in the ectomycorrhizal Boletales.</title>
        <authorList>
            <person name="Wu G."/>
            <person name="Miyauchi S."/>
            <person name="Morin E."/>
            <person name="Kuo A."/>
            <person name="Drula E."/>
            <person name="Varga T."/>
            <person name="Kohler A."/>
            <person name="Feng B."/>
            <person name="Cao Y."/>
            <person name="Lipzen A."/>
            <person name="Daum C."/>
            <person name="Hundley H."/>
            <person name="Pangilinan J."/>
            <person name="Johnson J."/>
            <person name="Barry K."/>
            <person name="LaButti K."/>
            <person name="Ng V."/>
            <person name="Ahrendt S."/>
            <person name="Min B."/>
            <person name="Choi I.G."/>
            <person name="Park H."/>
            <person name="Plett J.M."/>
            <person name="Magnuson J."/>
            <person name="Spatafora J.W."/>
            <person name="Nagy L.G."/>
            <person name="Henrissat B."/>
            <person name="Grigoriev I.V."/>
            <person name="Yang Z.L."/>
            <person name="Xu J."/>
            <person name="Martin F.M."/>
        </authorList>
    </citation>
    <scope>NUCLEOTIDE SEQUENCE</scope>
    <source>
        <strain evidence="1">KKN 215</strain>
    </source>
</reference>
<dbReference type="Gene3D" id="2.80.10.50">
    <property type="match status" value="1"/>
</dbReference>
<dbReference type="GO" id="GO:0004867">
    <property type="term" value="F:serine-type endopeptidase inhibitor activity"/>
    <property type="evidence" value="ECO:0007669"/>
    <property type="project" value="InterPro"/>
</dbReference>
<sequence>MSPPLKPGHYLIQSVATGKYIGRNSKEDRSLRPKPVLQLPDSVDPHPWIVEKLPDGDSYILRARGAPTAAVDGDVYAILLDVPLPEFWKISSPERNPNDEYIIETNNRTRGWAVPGDEDFIKIAVRPLIVGPSFPPFYPPNQVFKFIPVERDDASE</sequence>
<evidence type="ECO:0000313" key="2">
    <source>
        <dbReference type="Proteomes" id="UP000813824"/>
    </source>
</evidence>
<evidence type="ECO:0008006" key="3">
    <source>
        <dbReference type="Google" id="ProtNLM"/>
    </source>
</evidence>
<keyword evidence="2" id="KW-1185">Reference proteome</keyword>
<gene>
    <name evidence="1" type="ORF">BXZ70DRAFT_459676</name>
</gene>
<protein>
    <recommendedName>
        <fullName evidence="3">Serine protease inhibitor</fullName>
    </recommendedName>
</protein>
<dbReference type="OrthoDB" id="3439489at2759"/>
<dbReference type="EMBL" id="JAEVFJ010000032">
    <property type="protein sequence ID" value="KAH8092542.1"/>
    <property type="molecule type" value="Genomic_DNA"/>
</dbReference>
<proteinExistence type="predicted"/>
<comment type="caution">
    <text evidence="1">The sequence shown here is derived from an EMBL/GenBank/DDBJ whole genome shotgun (WGS) entry which is preliminary data.</text>
</comment>
<dbReference type="InterPro" id="IPR031755">
    <property type="entry name" value="Inhibitor_I66"/>
</dbReference>
<accession>A0A8K0UHV8</accession>
<dbReference type="Pfam" id="PF16850">
    <property type="entry name" value="Inhibitor_I66"/>
    <property type="match status" value="1"/>
</dbReference>
<dbReference type="AlphaFoldDB" id="A0A8K0UHV8"/>
<dbReference type="Proteomes" id="UP000813824">
    <property type="component" value="Unassembled WGS sequence"/>
</dbReference>
<evidence type="ECO:0000313" key="1">
    <source>
        <dbReference type="EMBL" id="KAH8092542.1"/>
    </source>
</evidence>
<name>A0A8K0UHV8_9AGAR</name>